<dbReference type="InterPro" id="IPR057158">
    <property type="entry name" value="DUF7836"/>
</dbReference>
<protein>
    <recommendedName>
        <fullName evidence="1">DUF7836 domain-containing protein</fullName>
    </recommendedName>
</protein>
<evidence type="ECO:0000313" key="2">
    <source>
        <dbReference type="EMBL" id="QCC50808.1"/>
    </source>
</evidence>
<evidence type="ECO:0000259" key="1">
    <source>
        <dbReference type="Pfam" id="PF25206"/>
    </source>
</evidence>
<sequence length="61" mass="7006">MQESWIPLQCPECNESWEATPADLPEPDESFVCDHCDAVRPTAEFTKTARGLEILRDFYES</sequence>
<feature type="domain" description="DUF7836" evidence="1">
    <location>
        <begin position="1"/>
        <end position="58"/>
    </location>
</feature>
<organism evidence="2 3">
    <name type="scientific">Halapricum salinum</name>
    <dbReference type="NCBI Taxonomy" id="1457250"/>
    <lineage>
        <taxon>Archaea</taxon>
        <taxon>Methanobacteriati</taxon>
        <taxon>Methanobacteriota</taxon>
        <taxon>Stenosarchaea group</taxon>
        <taxon>Halobacteria</taxon>
        <taxon>Halobacteriales</taxon>
        <taxon>Haloarculaceae</taxon>
        <taxon>Halapricum</taxon>
    </lineage>
</organism>
<proteinExistence type="predicted"/>
<dbReference type="OrthoDB" id="179396at2157"/>
<dbReference type="Pfam" id="PF25206">
    <property type="entry name" value="DUF7836"/>
    <property type="match status" value="1"/>
</dbReference>
<accession>A0A4D6HCC8</accession>
<evidence type="ECO:0000313" key="3">
    <source>
        <dbReference type="Proteomes" id="UP000296706"/>
    </source>
</evidence>
<dbReference type="RefSeq" id="WP_049995633.1">
    <property type="nucleotide sequence ID" value="NZ_CP031310.1"/>
</dbReference>
<keyword evidence="3" id="KW-1185">Reference proteome</keyword>
<dbReference type="EMBL" id="CP031310">
    <property type="protein sequence ID" value="QCC50808.1"/>
    <property type="molecule type" value="Genomic_DNA"/>
</dbReference>
<name>A0A4D6HCC8_9EURY</name>
<gene>
    <name evidence="2" type="ORF">DV733_05915</name>
</gene>
<dbReference type="Proteomes" id="UP000296706">
    <property type="component" value="Chromosome"/>
</dbReference>
<dbReference type="AlphaFoldDB" id="A0A4D6HCC8"/>
<dbReference type="KEGG" id="hsn:DV733_05915"/>
<reference evidence="2 3" key="1">
    <citation type="journal article" date="2019" name="Nat. Commun.">
        <title>A new type of DNA phosphorothioation-based antiviral system in archaea.</title>
        <authorList>
            <person name="Xiong L."/>
            <person name="Liu S."/>
            <person name="Chen S."/>
            <person name="Xiao Y."/>
            <person name="Zhu B."/>
            <person name="Gao Y."/>
            <person name="Zhang Y."/>
            <person name="Chen B."/>
            <person name="Luo J."/>
            <person name="Deng Z."/>
            <person name="Chen X."/>
            <person name="Wang L."/>
            <person name="Chen S."/>
        </authorList>
    </citation>
    <scope>NUCLEOTIDE SEQUENCE [LARGE SCALE GENOMIC DNA]</scope>
    <source>
        <strain evidence="2 3">CBA1105</strain>
    </source>
</reference>
<dbReference type="GeneID" id="39847381"/>